<dbReference type="OrthoDB" id="972532at2759"/>
<dbReference type="AlphaFoldDB" id="A0A5C2SK69"/>
<evidence type="ECO:0008006" key="3">
    <source>
        <dbReference type="Google" id="ProtNLM"/>
    </source>
</evidence>
<dbReference type="Proteomes" id="UP000313359">
    <property type="component" value="Unassembled WGS sequence"/>
</dbReference>
<organism evidence="1 2">
    <name type="scientific">Lentinus tigrinus ALCF2SS1-6</name>
    <dbReference type="NCBI Taxonomy" id="1328759"/>
    <lineage>
        <taxon>Eukaryota</taxon>
        <taxon>Fungi</taxon>
        <taxon>Dikarya</taxon>
        <taxon>Basidiomycota</taxon>
        <taxon>Agaricomycotina</taxon>
        <taxon>Agaricomycetes</taxon>
        <taxon>Polyporales</taxon>
        <taxon>Polyporaceae</taxon>
        <taxon>Lentinus</taxon>
    </lineage>
</organism>
<dbReference type="STRING" id="1328759.A0A5C2SK69"/>
<sequence>MAPPREILLESGLTKSLSFSNTGDFLAAIHQSHRILIWRVVDGSLIISTEVLEQRLDSCVWSRDDGLGVVSLAVLGIKSRRTRRVTLDTIIQDRFPCTVTVSDHNAGLAPAIPFSPPEHAAKHEVKKLEVDAVCAVCAQSSNGRLVAVVCTRRDWPRKCKIWLTVNSTTMSEAHRLTIHSAYPSSATFVGDDHFVVGSVDGRIKWWDILLFSFPTVATTTPHGTLSVYGTDVAVSRLTVSPRGSFLIAWNPLKPLTVLRRRHHLNLNPDAQSQPSSSDFCPHVYLEGHTGYMRDACLPLSLRTVHRHCLPRQDGSLVERCGWIAHHMALHEPRCGGDARYFLGGRDDLGLSGFRWTGLPASCI</sequence>
<dbReference type="SUPFAM" id="SSF50978">
    <property type="entry name" value="WD40 repeat-like"/>
    <property type="match status" value="1"/>
</dbReference>
<dbReference type="Gene3D" id="2.130.10.10">
    <property type="entry name" value="YVTN repeat-like/Quinoprotein amine dehydrogenase"/>
    <property type="match status" value="1"/>
</dbReference>
<proteinExistence type="predicted"/>
<protein>
    <recommendedName>
        <fullName evidence="3">WD40 repeat-like protein</fullName>
    </recommendedName>
</protein>
<evidence type="ECO:0000313" key="2">
    <source>
        <dbReference type="Proteomes" id="UP000313359"/>
    </source>
</evidence>
<dbReference type="SMART" id="SM00320">
    <property type="entry name" value="WD40"/>
    <property type="match status" value="2"/>
</dbReference>
<dbReference type="InterPro" id="IPR015943">
    <property type="entry name" value="WD40/YVTN_repeat-like_dom_sf"/>
</dbReference>
<evidence type="ECO:0000313" key="1">
    <source>
        <dbReference type="EMBL" id="RPD63569.1"/>
    </source>
</evidence>
<dbReference type="EMBL" id="ML122256">
    <property type="protein sequence ID" value="RPD63569.1"/>
    <property type="molecule type" value="Genomic_DNA"/>
</dbReference>
<keyword evidence="2" id="KW-1185">Reference proteome</keyword>
<dbReference type="InterPro" id="IPR001680">
    <property type="entry name" value="WD40_rpt"/>
</dbReference>
<accession>A0A5C2SK69</accession>
<name>A0A5C2SK69_9APHY</name>
<dbReference type="InterPro" id="IPR036322">
    <property type="entry name" value="WD40_repeat_dom_sf"/>
</dbReference>
<reference evidence="1" key="1">
    <citation type="journal article" date="2018" name="Genome Biol. Evol.">
        <title>Genomics and development of Lentinus tigrinus, a white-rot wood-decaying mushroom with dimorphic fruiting bodies.</title>
        <authorList>
            <person name="Wu B."/>
            <person name="Xu Z."/>
            <person name="Knudson A."/>
            <person name="Carlson A."/>
            <person name="Chen N."/>
            <person name="Kovaka S."/>
            <person name="LaButti K."/>
            <person name="Lipzen A."/>
            <person name="Pennachio C."/>
            <person name="Riley R."/>
            <person name="Schakwitz W."/>
            <person name="Umezawa K."/>
            <person name="Ohm R.A."/>
            <person name="Grigoriev I.V."/>
            <person name="Nagy L.G."/>
            <person name="Gibbons J."/>
            <person name="Hibbett D."/>
        </authorList>
    </citation>
    <scope>NUCLEOTIDE SEQUENCE [LARGE SCALE GENOMIC DNA]</scope>
    <source>
        <strain evidence="1">ALCF2SS1-6</strain>
    </source>
</reference>
<gene>
    <name evidence="1" type="ORF">L227DRAFT_394362</name>
</gene>